<feature type="transmembrane region" description="Helical" evidence="1">
    <location>
        <begin position="6"/>
        <end position="22"/>
    </location>
</feature>
<evidence type="ECO:0000256" key="1">
    <source>
        <dbReference type="SAM" id="Phobius"/>
    </source>
</evidence>
<keyword evidence="1" id="KW-0812">Transmembrane</keyword>
<sequence length="93" mass="11172">MNLLLIRLIIFAVLFVAGLKLYRMYREWKLDRDGPDQGGDAQGNRMVRCRWCQVHLPEDDALRERGEWFCSGEHRDKYLSEQKQEQKEQDKED</sequence>
<gene>
    <name evidence="2" type="ORF">BOX17_09425</name>
</gene>
<dbReference type="OrthoDB" id="9814432at2"/>
<dbReference type="EMBL" id="CP018139">
    <property type="protein sequence ID" value="APE31154.1"/>
    <property type="molecule type" value="Genomic_DNA"/>
</dbReference>
<evidence type="ECO:0000313" key="3">
    <source>
        <dbReference type="Proteomes" id="UP000181985"/>
    </source>
</evidence>
<protein>
    <submittedName>
        <fullName evidence="2">Uncharacterized protein</fullName>
    </submittedName>
</protein>
<organism evidence="2 3">
    <name type="scientific">Halomonas aestuarii</name>
    <dbReference type="NCBI Taxonomy" id="1897729"/>
    <lineage>
        <taxon>Bacteria</taxon>
        <taxon>Pseudomonadati</taxon>
        <taxon>Pseudomonadota</taxon>
        <taxon>Gammaproteobacteria</taxon>
        <taxon>Oceanospirillales</taxon>
        <taxon>Halomonadaceae</taxon>
        <taxon>Halomonas</taxon>
    </lineage>
</organism>
<dbReference type="Proteomes" id="UP000181985">
    <property type="component" value="Chromosome"/>
</dbReference>
<dbReference type="NCBIfam" id="NF041023">
    <property type="entry name" value="PP0621_fam"/>
    <property type="match status" value="1"/>
</dbReference>
<proteinExistence type="predicted"/>
<keyword evidence="3" id="KW-1185">Reference proteome</keyword>
<accession>A0A1J0VGM1</accession>
<keyword evidence="1" id="KW-1133">Transmembrane helix</keyword>
<dbReference type="RefSeq" id="WP_071944000.1">
    <property type="nucleotide sequence ID" value="NZ_CP018139.1"/>
</dbReference>
<name>A0A1J0VGM1_9GAMM</name>
<dbReference type="AlphaFoldDB" id="A0A1J0VGM1"/>
<dbReference type="KEGG" id="hsi:BOX17_09425"/>
<reference evidence="3" key="1">
    <citation type="submission" date="2016-11" db="EMBL/GenBank/DDBJ databases">
        <title>Halolamina sediminis sp. nov., an extremely halophilic archaeon isolated from solar salt.</title>
        <authorList>
            <person name="Koh H.-W."/>
            <person name="Rani S."/>
            <person name="Park S.-J."/>
        </authorList>
    </citation>
    <scope>NUCLEOTIDE SEQUENCE [LARGE SCALE GENOMIC DNA]</scope>
    <source>
        <strain evidence="3">Hb3</strain>
    </source>
</reference>
<evidence type="ECO:0000313" key="2">
    <source>
        <dbReference type="EMBL" id="APE31154.1"/>
    </source>
</evidence>
<keyword evidence="1" id="KW-0472">Membrane</keyword>
<dbReference type="InterPro" id="IPR049708">
    <property type="entry name" value="PP0621-like"/>
</dbReference>